<dbReference type="EC" id="2.3.1.39" evidence="1"/>
<evidence type="ECO:0000256" key="2">
    <source>
        <dbReference type="ARBA" id="ARBA00022679"/>
    </source>
</evidence>
<dbReference type="EMBL" id="WJJP01000024">
    <property type="protein sequence ID" value="MBD3323107.1"/>
    <property type="molecule type" value="Genomic_DNA"/>
</dbReference>
<accession>A0A9D5JSC0</accession>
<dbReference type="SUPFAM" id="SSF52151">
    <property type="entry name" value="FabD/lysophospholipase-like"/>
    <property type="match status" value="1"/>
</dbReference>
<dbReference type="SUPFAM" id="SSF55048">
    <property type="entry name" value="Probable ACP-binding domain of malonyl-CoA ACP transacylase"/>
    <property type="match status" value="1"/>
</dbReference>
<evidence type="ECO:0000259" key="5">
    <source>
        <dbReference type="SMART" id="SM00827"/>
    </source>
</evidence>
<dbReference type="Proteomes" id="UP000649604">
    <property type="component" value="Unassembled WGS sequence"/>
</dbReference>
<dbReference type="InterPro" id="IPR016035">
    <property type="entry name" value="Acyl_Trfase/lysoPLipase"/>
</dbReference>
<evidence type="ECO:0000256" key="3">
    <source>
        <dbReference type="ARBA" id="ARBA00023315"/>
    </source>
</evidence>
<organism evidence="6 7">
    <name type="scientific">candidate division KSB3 bacterium</name>
    <dbReference type="NCBI Taxonomy" id="2044937"/>
    <lineage>
        <taxon>Bacteria</taxon>
        <taxon>candidate division KSB3</taxon>
    </lineage>
</organism>
<reference evidence="6" key="1">
    <citation type="submission" date="2019-11" db="EMBL/GenBank/DDBJ databases">
        <title>Microbial mats filling the niche in hypersaline microbial mats.</title>
        <authorList>
            <person name="Wong H.L."/>
            <person name="Macleod F.I."/>
            <person name="White R.A. III"/>
            <person name="Burns B.P."/>
        </authorList>
    </citation>
    <scope>NUCLEOTIDE SEQUENCE</scope>
    <source>
        <strain evidence="6">Rbin_158</strain>
    </source>
</reference>
<dbReference type="SMART" id="SM00827">
    <property type="entry name" value="PKS_AT"/>
    <property type="match status" value="1"/>
</dbReference>
<comment type="caution">
    <text evidence="6">The sequence shown here is derived from an EMBL/GenBank/DDBJ whole genome shotgun (WGS) entry which is preliminary data.</text>
</comment>
<dbReference type="Gene3D" id="3.30.70.250">
    <property type="entry name" value="Malonyl-CoA ACP transacylase, ACP-binding"/>
    <property type="match status" value="1"/>
</dbReference>
<proteinExistence type="predicted"/>
<dbReference type="InterPro" id="IPR050858">
    <property type="entry name" value="Mal-CoA-ACP_Trans/PKS_FabD"/>
</dbReference>
<evidence type="ECO:0000313" key="6">
    <source>
        <dbReference type="EMBL" id="MBD3323107.1"/>
    </source>
</evidence>
<evidence type="ECO:0000256" key="1">
    <source>
        <dbReference type="ARBA" id="ARBA00013258"/>
    </source>
</evidence>
<keyword evidence="3 6" id="KW-0012">Acyltransferase</keyword>
<dbReference type="GO" id="GO:0005829">
    <property type="term" value="C:cytosol"/>
    <property type="evidence" value="ECO:0007669"/>
    <property type="project" value="TreeGrafter"/>
</dbReference>
<dbReference type="Gene3D" id="3.40.366.10">
    <property type="entry name" value="Malonyl-Coenzyme A Acyl Carrier Protein, domain 2"/>
    <property type="match status" value="1"/>
</dbReference>
<name>A0A9D5JSC0_9BACT</name>
<dbReference type="Pfam" id="PF00698">
    <property type="entry name" value="Acyl_transf_1"/>
    <property type="match status" value="1"/>
</dbReference>
<evidence type="ECO:0000313" key="7">
    <source>
        <dbReference type="Proteomes" id="UP000649604"/>
    </source>
</evidence>
<dbReference type="GO" id="GO:0004314">
    <property type="term" value="F:[acyl-carrier-protein] S-malonyltransferase activity"/>
    <property type="evidence" value="ECO:0007669"/>
    <property type="project" value="UniProtKB-EC"/>
</dbReference>
<dbReference type="InterPro" id="IPR014043">
    <property type="entry name" value="Acyl_transferase_dom"/>
</dbReference>
<evidence type="ECO:0000256" key="4">
    <source>
        <dbReference type="ARBA" id="ARBA00048462"/>
    </source>
</evidence>
<comment type="catalytic activity">
    <reaction evidence="4">
        <text>holo-[ACP] + malonyl-CoA = malonyl-[ACP] + CoA</text>
        <dbReference type="Rhea" id="RHEA:41792"/>
        <dbReference type="Rhea" id="RHEA-COMP:9623"/>
        <dbReference type="Rhea" id="RHEA-COMP:9685"/>
        <dbReference type="ChEBI" id="CHEBI:57287"/>
        <dbReference type="ChEBI" id="CHEBI:57384"/>
        <dbReference type="ChEBI" id="CHEBI:64479"/>
        <dbReference type="ChEBI" id="CHEBI:78449"/>
        <dbReference type="EC" id="2.3.1.39"/>
    </reaction>
</comment>
<dbReference type="PANTHER" id="PTHR42681">
    <property type="entry name" value="MALONYL-COA-ACYL CARRIER PROTEIN TRANSACYLASE, MITOCHONDRIAL"/>
    <property type="match status" value="1"/>
</dbReference>
<dbReference type="InterPro" id="IPR001227">
    <property type="entry name" value="Ac_transferase_dom_sf"/>
</dbReference>
<protein>
    <recommendedName>
        <fullName evidence="1">[acyl-carrier-protein] S-malonyltransferase</fullName>
        <ecNumber evidence="1">2.3.1.39</ecNumber>
    </recommendedName>
</protein>
<dbReference type="InterPro" id="IPR016036">
    <property type="entry name" value="Malonyl_transacylase_ACP-bd"/>
</dbReference>
<feature type="domain" description="Malonyl-CoA:ACP transacylase (MAT)" evidence="5">
    <location>
        <begin position="17"/>
        <end position="301"/>
    </location>
</feature>
<sequence length="324" mass="36708">MNTVAAHDQSKNGAAFVFPGSGVQYQEIYTTLKDNLFFQRHCQTAGIDGDRLFSEGNLTDDPVEAEQFTQRLLYTICCALCDDYKHHKTILPTVVLGYSMGIYAALYAAEAYTFETGLSILQTAFRLTRNLYTSKQGHTVGMGYILGLSEQDIVSLFAQIPSEMHIAAFNGEHSFVIVGDQEPLLWCLQTAEKLGAFRAQRICTQFGYHTPLLQAIACDFRRFLHTCEIFPLSFPFLSSTTLELSIHPAQIIAELVQNMYSPIRWAEVIHRLFHHYKISRCYEIGPGDSLKKMTRYINRKIKFHQVYGGKDLQPAPFLGLNLPR</sequence>
<gene>
    <name evidence="6" type="ORF">GF339_00900</name>
</gene>
<keyword evidence="2" id="KW-0808">Transferase</keyword>
<dbReference type="PANTHER" id="PTHR42681:SF1">
    <property type="entry name" value="MALONYL-COA-ACYL CARRIER PROTEIN TRANSACYLASE, MITOCHONDRIAL"/>
    <property type="match status" value="1"/>
</dbReference>
<dbReference type="GO" id="GO:0006633">
    <property type="term" value="P:fatty acid biosynthetic process"/>
    <property type="evidence" value="ECO:0007669"/>
    <property type="project" value="TreeGrafter"/>
</dbReference>
<dbReference type="AlphaFoldDB" id="A0A9D5JSC0"/>